<feature type="compositionally biased region" description="Low complexity" evidence="7">
    <location>
        <begin position="564"/>
        <end position="589"/>
    </location>
</feature>
<evidence type="ECO:0000313" key="10">
    <source>
        <dbReference type="Proteomes" id="UP000663131"/>
    </source>
</evidence>
<evidence type="ECO:0000256" key="6">
    <source>
        <dbReference type="ARBA" id="ARBA00023306"/>
    </source>
</evidence>
<feature type="region of interest" description="Disordered" evidence="7">
    <location>
        <begin position="404"/>
        <end position="485"/>
    </location>
</feature>
<keyword evidence="6" id="KW-0131">Cell cycle</keyword>
<evidence type="ECO:0000256" key="3">
    <source>
        <dbReference type="ARBA" id="ARBA00022454"/>
    </source>
</evidence>
<dbReference type="KEGG" id="bbrx:BRETT_002705"/>
<reference evidence="9" key="1">
    <citation type="submission" date="2020-10" db="EMBL/GenBank/DDBJ databases">
        <authorList>
            <person name="Palmer J.M."/>
        </authorList>
    </citation>
    <scope>NUCLEOTIDE SEQUENCE</scope>
    <source>
        <strain evidence="9">UCD 2041</strain>
    </source>
</reference>
<evidence type="ECO:0000256" key="4">
    <source>
        <dbReference type="ARBA" id="ARBA00022895"/>
    </source>
</evidence>
<proteinExistence type="predicted"/>
<feature type="region of interest" description="Disordered" evidence="7">
    <location>
        <begin position="1481"/>
        <end position="1561"/>
    </location>
</feature>
<evidence type="ECO:0000256" key="1">
    <source>
        <dbReference type="ARBA" id="ARBA00004123"/>
    </source>
</evidence>
<feature type="compositionally biased region" description="Low complexity" evidence="7">
    <location>
        <begin position="221"/>
        <end position="237"/>
    </location>
</feature>
<feature type="compositionally biased region" description="Basic and acidic residues" evidence="7">
    <location>
        <begin position="68"/>
        <end position="83"/>
    </location>
</feature>
<evidence type="ECO:0000313" key="9">
    <source>
        <dbReference type="EMBL" id="QOU22524.1"/>
    </source>
</evidence>
<feature type="compositionally biased region" description="Basic residues" evidence="7">
    <location>
        <begin position="429"/>
        <end position="448"/>
    </location>
</feature>
<feature type="compositionally biased region" description="Polar residues" evidence="7">
    <location>
        <begin position="190"/>
        <end position="208"/>
    </location>
</feature>
<feature type="compositionally biased region" description="Basic and acidic residues" evidence="7">
    <location>
        <begin position="278"/>
        <end position="303"/>
    </location>
</feature>
<reference evidence="9" key="2">
    <citation type="journal article" name="BMC Genomics">
        <title>New genome assemblies reveal patterns of domestication and adaptation across Brettanomyces (Dekkera) species.</title>
        <authorList>
            <person name="Roach M.J."/>
            <person name="Borneman A.R."/>
        </authorList>
    </citation>
    <scope>NUCLEOTIDE SEQUENCE</scope>
    <source>
        <strain evidence="9">UCD 2041</strain>
    </source>
</reference>
<dbReference type="EMBL" id="CP063137">
    <property type="protein sequence ID" value="QOU22524.1"/>
    <property type="molecule type" value="Genomic_DNA"/>
</dbReference>
<dbReference type="PANTHER" id="PTHR22928">
    <property type="entry name" value="TELOMERE-ASSOCIATED PROTEIN RIF1"/>
    <property type="match status" value="1"/>
</dbReference>
<dbReference type="RefSeq" id="XP_041139017.1">
    <property type="nucleotide sequence ID" value="XM_041281226.1"/>
</dbReference>
<dbReference type="OrthoDB" id="3997665at2759"/>
<feature type="compositionally biased region" description="Basic and acidic residues" evidence="7">
    <location>
        <begin position="534"/>
        <end position="543"/>
    </location>
</feature>
<evidence type="ECO:0000256" key="7">
    <source>
        <dbReference type="SAM" id="MobiDB-lite"/>
    </source>
</evidence>
<feature type="compositionally biased region" description="Basic and acidic residues" evidence="7">
    <location>
        <begin position="1"/>
        <end position="11"/>
    </location>
</feature>
<evidence type="ECO:0000256" key="2">
    <source>
        <dbReference type="ARBA" id="ARBA00004574"/>
    </source>
</evidence>
<keyword evidence="4" id="KW-0779">Telomere</keyword>
<dbReference type="Pfam" id="PF12231">
    <property type="entry name" value="Rif1_N"/>
    <property type="match status" value="1"/>
</dbReference>
<dbReference type="GeneID" id="64574629"/>
<dbReference type="Proteomes" id="UP000663131">
    <property type="component" value="Chromosome 9"/>
</dbReference>
<gene>
    <name evidence="9" type="ORF">BRETT_002705</name>
</gene>
<feature type="compositionally biased region" description="Basic and acidic residues" evidence="7">
    <location>
        <begin position="90"/>
        <end position="105"/>
    </location>
</feature>
<evidence type="ECO:0000259" key="8">
    <source>
        <dbReference type="Pfam" id="PF12231"/>
    </source>
</evidence>
<feature type="region of interest" description="Disordered" evidence="7">
    <location>
        <begin position="1"/>
        <end position="237"/>
    </location>
</feature>
<name>A0A871RD50_DEKBR</name>
<keyword evidence="3" id="KW-0158">Chromosome</keyword>
<dbReference type="GO" id="GO:0000723">
    <property type="term" value="P:telomere maintenance"/>
    <property type="evidence" value="ECO:0007669"/>
    <property type="project" value="TreeGrafter"/>
</dbReference>
<feature type="domain" description="Telomere-associated protein Rif1 N-terminal" evidence="8">
    <location>
        <begin position="687"/>
        <end position="981"/>
    </location>
</feature>
<feature type="compositionally biased region" description="Basic residues" evidence="7">
    <location>
        <begin position="457"/>
        <end position="466"/>
    </location>
</feature>
<accession>A0A871RD50</accession>
<sequence length="1686" mass="185675">MSVDKKNDRKQSSIQADPALSGKKTKAVRERKIADMRKRSRLRRLHSYEEAKAKNARSRIHSIYSHFQRSEPSKPEDGAEKKQLKNLPKTARDQQPAEHPAREPKNIQTIDLTGSDDREDFASGAPANGISSTHRVFRTEPAPSNSAINRDLSEGKNLRDSVLRSNSKGVSEVQVARHTNSAPAEFGNPHSDSTFTRLDRTNSQSTSPHFPDLASSLFVQSSSSSSTSTSTSDTSSDFGELSIISVSNVSVTGGGASGVLFQSTNRQDHTKTAVSGSREQEKKQEERIKGLREDPHQGLEEDRHQDLEELDQHQGLEEDPHQGLQELDPHQGLQELDQHQGLQKSDQLQHNTANMSSIDATVRQIPTQNDVIVSASSSSSSNASNSSNMRDFAASQGSQNMILVSSTQRSEPSSGSRSSSIGKEDSPGTRRKKAKKRTAARAGKRKQKQTPSADKRAPKRARRMRTRSASPASPPISEKRLKMPRTLSIHRHRALSEIHVSRILQRHRGVDDADESGPQGGPGLQEKAASGRKNALEGGKDEATANSQEQHLTSSPMAPPSTPATPQSASPKRVAFSSDLESSPTPSSPIKGAPEPRSILKHAKDSGPSANLSMEIVHRDLSKNESWPDGYVIHNLLGSATLRSKVIAECVLGLSNPGFTKKYEVFATINEIIKSNSRDSAKSLFGAQQVHILARSIDCDLESTAKELKNGSNAFRIRTSIQGLKVLTFLMVHYQVKGASTMLKRIACMLASANLSKGLAAAILLLLKDQQNPVVSSAVETITGSILQMKYFMSATIITEKLMTIKKLINMHPAVMSKLSYQWLSHVLCCILNTEVPSYERIVNACIYVIYEFSKNTESKDSVLQLMNETLNSNASSIRASTMSSLDANTKVVDALTLTLVYMINRGLCAQALDIWTYTTFMMGYRLTNQVDLNSWPGLGHWLKVFDEAFQSKSDDIKVAALGSWRAVLFNYQNSRSFSSASLTKDEFDLKRCIFLYPFNCVPEPCSQKVLHAYVVLYYRLIRFLRTLTIMPGRKKAVPQDWVLESIFSPFYVVFLKRPDFIPTGIKMLVNVLRFRERPTLKSLDNAEACFRKTSIDDWTLSCLPKHLLLSHYNGYYDLINFLLFNDRIPIKSKMLVFDTLTATLEDCTKNAIVPFDAAQGFLKLLENYLHQYGQSTTKGDAKKPEVSYLCSLVLRAKSVFGLRILTGKSVSMNLVTLMGAFIYKWHGTAGIADFVRCMHGVLHKKVAFMFLGLLLLHEPLINTTLIDALSSHSVSLSIMLSEFDIWKDVIVGLDLNGKHINVVIDKIIEYEKLSSSAAHYNNLSCFIANFSAVADTGLPRDATKLLLSEYATRCSRSTEEAFSPIRKTLSAFVQTASADEIGSLAAALPENRCPLYWYTEVISRCASFPDNASLQVEPVRIWLQDSFGYLEDKHGDKLASVVDSVQGTLLKDSFARFFDAKRKKDDAVSIVEVIPIEDEPGIGNAKHGAKTAEPGSQKGQVELPKGRVDVNASIDATADETTDVSSDASAGIEVRSSVTESKNEEPPKDAKTDKAKVQQVDPSKMQNYYTYSQQTNTNCSIPNAAGQPNQYAYQGPSYAPPGYYGIPDAAADLNAASALNAALHAPSAALGNAAPPNAVAELQDAMQRIRGNPNQLLAVSADQRESLEDQLLDIVIRIRALRRHA</sequence>
<evidence type="ECO:0000256" key="5">
    <source>
        <dbReference type="ARBA" id="ARBA00023242"/>
    </source>
</evidence>
<dbReference type="GO" id="GO:0005634">
    <property type="term" value="C:nucleus"/>
    <property type="evidence" value="ECO:0007669"/>
    <property type="project" value="UniProtKB-SubCell"/>
</dbReference>
<protein>
    <recommendedName>
        <fullName evidence="8">Telomere-associated protein Rif1 N-terminal domain-containing protein</fullName>
    </recommendedName>
</protein>
<organism evidence="9 10">
    <name type="scientific">Dekkera bruxellensis</name>
    <name type="common">Brettanomyces custersii</name>
    <dbReference type="NCBI Taxonomy" id="5007"/>
    <lineage>
        <taxon>Eukaryota</taxon>
        <taxon>Fungi</taxon>
        <taxon>Dikarya</taxon>
        <taxon>Ascomycota</taxon>
        <taxon>Saccharomycotina</taxon>
        <taxon>Pichiomycetes</taxon>
        <taxon>Pichiales</taxon>
        <taxon>Pichiaceae</taxon>
        <taxon>Brettanomyces</taxon>
    </lineage>
</organism>
<keyword evidence="5" id="KW-0539">Nucleus</keyword>
<feature type="compositionally biased region" description="Basic and acidic residues" evidence="7">
    <location>
        <begin position="1542"/>
        <end position="1557"/>
    </location>
</feature>
<feature type="compositionally biased region" description="Basic and acidic residues" evidence="7">
    <location>
        <begin position="27"/>
        <end position="37"/>
    </location>
</feature>
<dbReference type="InterPro" id="IPR022031">
    <property type="entry name" value="Rif1_N"/>
</dbReference>
<feature type="region of interest" description="Disordered" evidence="7">
    <location>
        <begin position="507"/>
        <end position="611"/>
    </location>
</feature>
<feature type="compositionally biased region" description="Basic and acidic residues" evidence="7">
    <location>
        <begin position="151"/>
        <end position="162"/>
    </location>
</feature>
<dbReference type="PANTHER" id="PTHR22928:SF3">
    <property type="entry name" value="TELOMERE-ASSOCIATED PROTEIN RIF1"/>
    <property type="match status" value="1"/>
</dbReference>
<dbReference type="GO" id="GO:0140445">
    <property type="term" value="C:chromosome, telomeric repeat region"/>
    <property type="evidence" value="ECO:0007669"/>
    <property type="project" value="TreeGrafter"/>
</dbReference>
<feature type="compositionally biased region" description="Low complexity" evidence="7">
    <location>
        <begin position="405"/>
        <end position="420"/>
    </location>
</feature>
<feature type="region of interest" description="Disordered" evidence="7">
    <location>
        <begin position="258"/>
        <end position="303"/>
    </location>
</feature>
<comment type="subcellular location">
    <subcellularLocation>
        <location evidence="2">Chromosome</location>
        <location evidence="2">Telomere</location>
    </subcellularLocation>
    <subcellularLocation>
        <location evidence="1">Nucleus</location>
    </subcellularLocation>
</comment>